<dbReference type="Proteomes" id="UP000249177">
    <property type="component" value="Unassembled WGS sequence"/>
</dbReference>
<keyword evidence="1" id="KW-0472">Membrane</keyword>
<evidence type="ECO:0000313" key="2">
    <source>
        <dbReference type="EMBL" id="PZX93418.1"/>
    </source>
</evidence>
<gene>
    <name evidence="2" type="ORF">DOS84_11190</name>
</gene>
<organism evidence="2 3">
    <name type="scientific">Flavobacterium aquariorum</name>
    <dbReference type="NCBI Taxonomy" id="2217670"/>
    <lineage>
        <taxon>Bacteria</taxon>
        <taxon>Pseudomonadati</taxon>
        <taxon>Bacteroidota</taxon>
        <taxon>Flavobacteriia</taxon>
        <taxon>Flavobacteriales</taxon>
        <taxon>Flavobacteriaceae</taxon>
        <taxon>Flavobacterium</taxon>
    </lineage>
</organism>
<name>A0A2W7TTQ9_9FLAO</name>
<dbReference type="EMBL" id="QKXH01000006">
    <property type="protein sequence ID" value="PZX93418.1"/>
    <property type="molecule type" value="Genomic_DNA"/>
</dbReference>
<keyword evidence="1" id="KW-0812">Transmembrane</keyword>
<keyword evidence="1" id="KW-1133">Transmembrane helix</keyword>
<accession>A0A2W7TTQ9</accession>
<reference evidence="2 3" key="1">
    <citation type="submission" date="2018-06" db="EMBL/GenBank/DDBJ databases">
        <title>Flavobacterium sp IMCC34762, genome.</title>
        <authorList>
            <person name="Joung Y."/>
            <person name="Cho J."/>
            <person name="Song J."/>
        </authorList>
    </citation>
    <scope>NUCLEOTIDE SEQUENCE [LARGE SCALE GENOMIC DNA]</scope>
    <source>
        <strain evidence="2 3">IMCC34762</strain>
    </source>
</reference>
<proteinExistence type="predicted"/>
<keyword evidence="3" id="KW-1185">Reference proteome</keyword>
<evidence type="ECO:0000256" key="1">
    <source>
        <dbReference type="SAM" id="Phobius"/>
    </source>
</evidence>
<evidence type="ECO:0000313" key="3">
    <source>
        <dbReference type="Proteomes" id="UP000249177"/>
    </source>
</evidence>
<protein>
    <submittedName>
        <fullName evidence="2">Uncharacterized protein</fullName>
    </submittedName>
</protein>
<sequence>MPPLKLPHFTFYQTGCNLIYKGYSLSLLLFLGTSFLSTSAAKEKKQKNAVWLELDFNLLQFKVLFLKFII</sequence>
<comment type="caution">
    <text evidence="2">The sequence shown here is derived from an EMBL/GenBank/DDBJ whole genome shotgun (WGS) entry which is preliminary data.</text>
</comment>
<feature type="transmembrane region" description="Helical" evidence="1">
    <location>
        <begin position="20"/>
        <end position="38"/>
    </location>
</feature>
<dbReference type="AlphaFoldDB" id="A0A2W7TTQ9"/>